<dbReference type="AlphaFoldDB" id="A0A1T4RI36"/>
<evidence type="ECO:0000313" key="3">
    <source>
        <dbReference type="Proteomes" id="UP000190061"/>
    </source>
</evidence>
<dbReference type="Proteomes" id="UP000190061">
    <property type="component" value="Unassembled WGS sequence"/>
</dbReference>
<feature type="transmembrane region" description="Helical" evidence="1">
    <location>
        <begin position="26"/>
        <end position="48"/>
    </location>
</feature>
<dbReference type="RefSeq" id="WP_078758738.1">
    <property type="nucleotide sequence ID" value="NZ_FUXP01000009.1"/>
</dbReference>
<dbReference type="STRING" id="1122188.SAMN02745674_02176"/>
<protein>
    <submittedName>
        <fullName evidence="2">Uncharacterized protein</fullName>
    </submittedName>
</protein>
<evidence type="ECO:0000313" key="2">
    <source>
        <dbReference type="EMBL" id="SKA15589.1"/>
    </source>
</evidence>
<feature type="transmembrane region" description="Helical" evidence="1">
    <location>
        <begin position="54"/>
        <end position="72"/>
    </location>
</feature>
<reference evidence="2 3" key="1">
    <citation type="submission" date="2017-02" db="EMBL/GenBank/DDBJ databases">
        <authorList>
            <person name="Peterson S.W."/>
        </authorList>
    </citation>
    <scope>NUCLEOTIDE SEQUENCE [LARGE SCALE GENOMIC DNA]</scope>
    <source>
        <strain evidence="2 3">DSM 21749</strain>
    </source>
</reference>
<organism evidence="2 3">
    <name type="scientific">Lysobacter spongiicola DSM 21749</name>
    <dbReference type="NCBI Taxonomy" id="1122188"/>
    <lineage>
        <taxon>Bacteria</taxon>
        <taxon>Pseudomonadati</taxon>
        <taxon>Pseudomonadota</taxon>
        <taxon>Gammaproteobacteria</taxon>
        <taxon>Lysobacterales</taxon>
        <taxon>Lysobacteraceae</taxon>
        <taxon>Novilysobacter</taxon>
    </lineage>
</organism>
<evidence type="ECO:0000256" key="1">
    <source>
        <dbReference type="SAM" id="Phobius"/>
    </source>
</evidence>
<keyword evidence="3" id="KW-1185">Reference proteome</keyword>
<keyword evidence="1" id="KW-1133">Transmembrane helix</keyword>
<sequence length="100" mass="11153">MANQREQQPAKHGALRRFVSDRDGRIVIAQPPNIPISGWAITGLAAWLLPDGRLQALLSFFSSAFLFLWAYLELTDGDSPFRRVMGGVVLAAMVAWRWLA</sequence>
<keyword evidence="1" id="KW-0472">Membrane</keyword>
<gene>
    <name evidence="2" type="ORF">SAMN02745674_02176</name>
</gene>
<proteinExistence type="predicted"/>
<dbReference type="OrthoDB" id="6028349at2"/>
<accession>A0A1T4RI36</accession>
<dbReference type="EMBL" id="FUXP01000009">
    <property type="protein sequence ID" value="SKA15589.1"/>
    <property type="molecule type" value="Genomic_DNA"/>
</dbReference>
<name>A0A1T4RI36_9GAMM</name>
<keyword evidence="1" id="KW-0812">Transmembrane</keyword>